<evidence type="ECO:0000313" key="2">
    <source>
        <dbReference type="EMBL" id="ADL51040.1"/>
    </source>
</evidence>
<accession>D9SVB6</accession>
<feature type="transmembrane region" description="Helical" evidence="1">
    <location>
        <begin position="6"/>
        <end position="38"/>
    </location>
</feature>
<dbReference type="Proteomes" id="UP000002730">
    <property type="component" value="Chromosome"/>
</dbReference>
<reference evidence="2 3" key="1">
    <citation type="submission" date="2010-08" db="EMBL/GenBank/DDBJ databases">
        <title>Complete sequence of Clostridium cellulovorans 743B.</title>
        <authorList>
            <consortium name="US DOE Joint Genome Institute"/>
            <person name="Lucas S."/>
            <person name="Copeland A."/>
            <person name="Lapidus A."/>
            <person name="Cheng J.-F."/>
            <person name="Bruce D."/>
            <person name="Goodwin L."/>
            <person name="Pitluck S."/>
            <person name="Chertkov O."/>
            <person name="Detter J.C."/>
            <person name="Han C."/>
            <person name="Tapia R."/>
            <person name="Land M."/>
            <person name="Hauser L."/>
            <person name="Chang Y.-J."/>
            <person name="Jeffries C."/>
            <person name="Kyrpides N."/>
            <person name="Ivanova N."/>
            <person name="Mikhailova N."/>
            <person name="Hemme C.L."/>
            <person name="Woyke T."/>
        </authorList>
    </citation>
    <scope>NUCLEOTIDE SEQUENCE [LARGE SCALE GENOMIC DNA]</scope>
    <source>
        <strain evidence="3">ATCC 35296 / DSM 3052 / OCM 3 / 743B</strain>
    </source>
</reference>
<dbReference type="RefSeq" id="WP_010076100.1">
    <property type="nucleotide sequence ID" value="NC_014393.1"/>
</dbReference>
<dbReference type="EMBL" id="CP002160">
    <property type="protein sequence ID" value="ADL51040.1"/>
    <property type="molecule type" value="Genomic_DNA"/>
</dbReference>
<protein>
    <submittedName>
        <fullName evidence="2">Uncharacterized protein</fullName>
    </submittedName>
</protein>
<dbReference type="KEGG" id="ccb:Clocel_1286"/>
<evidence type="ECO:0000256" key="1">
    <source>
        <dbReference type="SAM" id="Phobius"/>
    </source>
</evidence>
<organism evidence="2 3">
    <name type="scientific">Clostridium cellulovorans (strain ATCC 35296 / DSM 3052 / OCM 3 / 743B)</name>
    <dbReference type="NCBI Taxonomy" id="573061"/>
    <lineage>
        <taxon>Bacteria</taxon>
        <taxon>Bacillati</taxon>
        <taxon>Bacillota</taxon>
        <taxon>Clostridia</taxon>
        <taxon>Eubacteriales</taxon>
        <taxon>Clostridiaceae</taxon>
        <taxon>Clostridium</taxon>
    </lineage>
</organism>
<keyword evidence="1" id="KW-0472">Membrane</keyword>
<gene>
    <name evidence="2" type="ordered locus">Clocel_1286</name>
</gene>
<keyword evidence="1" id="KW-1133">Transmembrane helix</keyword>
<dbReference type="HOGENOM" id="CLU_2506839_0_0_9"/>
<proteinExistence type="predicted"/>
<name>D9SVB6_CLOC7</name>
<keyword evidence="3" id="KW-1185">Reference proteome</keyword>
<evidence type="ECO:0000313" key="3">
    <source>
        <dbReference type="Proteomes" id="UP000002730"/>
    </source>
</evidence>
<keyword evidence="1" id="KW-0812">Transmembrane</keyword>
<sequence>MSKKNIFISIIAIVVILFLAIYILPWIIVIAALVYVFFKVKAYIFGRKEKDISAEDSKVYVGDKNASEKMKTREEVIDVDYKPID</sequence>
<dbReference type="AlphaFoldDB" id="D9SVB6"/>
<dbReference type="STRING" id="573061.Clocel_1286"/>